<dbReference type="SUPFAM" id="SSF51735">
    <property type="entry name" value="NAD(P)-binding Rossmann-fold domains"/>
    <property type="match status" value="1"/>
</dbReference>
<dbReference type="Proteomes" id="UP000663841">
    <property type="component" value="Unassembled WGS sequence"/>
</dbReference>
<feature type="non-terminal residue" evidence="1">
    <location>
        <position position="1"/>
    </location>
</feature>
<dbReference type="PANTHER" id="PTHR45458:SF3">
    <property type="entry name" value="CHAIN DEHYDROGENASE (ATSC), PUTATIVE-RELATED"/>
    <property type="match status" value="1"/>
</dbReference>
<reference evidence="1" key="1">
    <citation type="submission" date="2021-01" db="EMBL/GenBank/DDBJ databases">
        <authorList>
            <person name="Kaushik A."/>
        </authorList>
    </citation>
    <scope>NUCLEOTIDE SEQUENCE</scope>
    <source>
        <strain evidence="1">AG3-T5</strain>
    </source>
</reference>
<evidence type="ECO:0000313" key="1">
    <source>
        <dbReference type="EMBL" id="CAE6402994.1"/>
    </source>
</evidence>
<evidence type="ECO:0000313" key="2">
    <source>
        <dbReference type="Proteomes" id="UP000663841"/>
    </source>
</evidence>
<dbReference type="InterPro" id="IPR036291">
    <property type="entry name" value="NAD(P)-bd_dom_sf"/>
</dbReference>
<dbReference type="Gene3D" id="3.40.50.720">
    <property type="entry name" value="NAD(P)-binding Rossmann-like Domain"/>
    <property type="match status" value="1"/>
</dbReference>
<dbReference type="Pfam" id="PF00106">
    <property type="entry name" value="adh_short"/>
    <property type="match status" value="1"/>
</dbReference>
<dbReference type="InterPro" id="IPR052184">
    <property type="entry name" value="SDR_enzymes"/>
</dbReference>
<sequence length="234" mass="26287">MVVFVISGASYGLGPELVLQAGHTHRNTVFALVNSVQAAERLASLSSARDNIHVYFETQGDRHAGYEIIARDISRTVPSIDVLFNNASWVGDCLEARNPPRPNQMNDLQQFFSNHALDTIHITNAFIPLLHRGSLKKVVTITSDQAFNHHWHTAWPSGFDIGIAYAMGKTALDMTVSRYSGVPEFQQKGFVYVTIECEPVNTLEQKKEGYYEDIQRQVQEIFEMTERLGRDDSG</sequence>
<protein>
    <submittedName>
        <fullName evidence="1">Uncharacterized protein</fullName>
    </submittedName>
</protein>
<accession>A0A8H3A6Z9</accession>
<dbReference type="EMBL" id="CAJMWW010000027">
    <property type="protein sequence ID" value="CAE6402994.1"/>
    <property type="molecule type" value="Genomic_DNA"/>
</dbReference>
<name>A0A8H3A6Z9_9AGAM</name>
<dbReference type="GO" id="GO:0016616">
    <property type="term" value="F:oxidoreductase activity, acting on the CH-OH group of donors, NAD or NADP as acceptor"/>
    <property type="evidence" value="ECO:0007669"/>
    <property type="project" value="TreeGrafter"/>
</dbReference>
<dbReference type="PANTHER" id="PTHR45458">
    <property type="entry name" value="SHORT-CHAIN DEHYDROGENASE/REDUCTASE SDR"/>
    <property type="match status" value="1"/>
</dbReference>
<proteinExistence type="predicted"/>
<dbReference type="AlphaFoldDB" id="A0A8H3A6Z9"/>
<comment type="caution">
    <text evidence="1">The sequence shown here is derived from an EMBL/GenBank/DDBJ whole genome shotgun (WGS) entry which is preliminary data.</text>
</comment>
<gene>
    <name evidence="1" type="ORF">RDB_LOCUS10009</name>
</gene>
<dbReference type="InterPro" id="IPR002347">
    <property type="entry name" value="SDR_fam"/>
</dbReference>
<organism evidence="1 2">
    <name type="scientific">Rhizoctonia solani</name>
    <dbReference type="NCBI Taxonomy" id="456999"/>
    <lineage>
        <taxon>Eukaryota</taxon>
        <taxon>Fungi</taxon>
        <taxon>Dikarya</taxon>
        <taxon>Basidiomycota</taxon>
        <taxon>Agaricomycotina</taxon>
        <taxon>Agaricomycetes</taxon>
        <taxon>Cantharellales</taxon>
        <taxon>Ceratobasidiaceae</taxon>
        <taxon>Rhizoctonia</taxon>
    </lineage>
</organism>